<dbReference type="HOGENOM" id="CLU_013985_28_2_11"/>
<evidence type="ECO:0000313" key="2">
    <source>
        <dbReference type="EMBL" id="ABY24381.1"/>
    </source>
</evidence>
<proteinExistence type="predicted"/>
<dbReference type="InterPro" id="IPR016181">
    <property type="entry name" value="Acyl_CoA_acyltransferase"/>
</dbReference>
<keyword evidence="3" id="KW-1185">Reference proteome</keyword>
<dbReference type="GO" id="GO:0005737">
    <property type="term" value="C:cytoplasm"/>
    <property type="evidence" value="ECO:0007669"/>
    <property type="project" value="TreeGrafter"/>
</dbReference>
<dbReference type="AlphaFoldDB" id="A9WRU9"/>
<feature type="domain" description="N-acetyltransferase" evidence="1">
    <location>
        <begin position="4"/>
        <end position="156"/>
    </location>
</feature>
<dbReference type="KEGG" id="rsa:RSal33209_2656"/>
<name>A9WRU9_RENSM</name>
<dbReference type="GO" id="GO:1990189">
    <property type="term" value="F:protein N-terminal-serine acetyltransferase activity"/>
    <property type="evidence" value="ECO:0007669"/>
    <property type="project" value="TreeGrafter"/>
</dbReference>
<dbReference type="Gene3D" id="3.40.630.30">
    <property type="match status" value="1"/>
</dbReference>
<organism evidence="2 3">
    <name type="scientific">Renibacterium salmoninarum (strain ATCC 33209 / DSM 20767 / JCM 11484 / NBRC 15589 / NCIMB 2235)</name>
    <dbReference type="NCBI Taxonomy" id="288705"/>
    <lineage>
        <taxon>Bacteria</taxon>
        <taxon>Bacillati</taxon>
        <taxon>Actinomycetota</taxon>
        <taxon>Actinomycetes</taxon>
        <taxon>Micrococcales</taxon>
        <taxon>Micrococcaceae</taxon>
        <taxon>Renibacterium</taxon>
    </lineage>
</organism>
<dbReference type="Proteomes" id="UP000002007">
    <property type="component" value="Chromosome"/>
</dbReference>
<gene>
    <name evidence="2" type="ordered locus">RSal33209_2656</name>
</gene>
<accession>A9WRU9</accession>
<dbReference type="STRING" id="288705.RSal33209_2656"/>
<dbReference type="SUPFAM" id="SSF55729">
    <property type="entry name" value="Acyl-CoA N-acyltransferases (Nat)"/>
    <property type="match status" value="1"/>
</dbReference>
<dbReference type="InterPro" id="IPR000182">
    <property type="entry name" value="GNAT_dom"/>
</dbReference>
<reference evidence="3" key="1">
    <citation type="journal article" date="2008" name="J. Bacteriol.">
        <title>Genome sequence of the fish pathogen Renibacterium salmoninarum suggests reductive evolution away from an environmental Arthrobacter ancestor.</title>
        <authorList>
            <person name="Wiens G.D."/>
            <person name="Rockey D.D."/>
            <person name="Wu Z."/>
            <person name="Chang J."/>
            <person name="Levy R."/>
            <person name="Crane S."/>
            <person name="Chen D.S."/>
            <person name="Capri G.R."/>
            <person name="Burnett J.R."/>
            <person name="Sudheesh P.S."/>
            <person name="Schipma M.J."/>
            <person name="Burd H."/>
            <person name="Bhattacharyya A."/>
            <person name="Rhodes L.D."/>
            <person name="Kaul R."/>
            <person name="Strom M.S."/>
        </authorList>
    </citation>
    <scope>NUCLEOTIDE SEQUENCE [LARGE SCALE GENOMIC DNA]</scope>
    <source>
        <strain evidence="3">ATCC 33209 / DSM 20767 / JCM 11484 / NBRC 15589 / NCIMB 2235</strain>
    </source>
</reference>
<dbReference type="InterPro" id="IPR051908">
    <property type="entry name" value="Ribosomal_N-acetyltransferase"/>
</dbReference>
<dbReference type="EMBL" id="CP000910">
    <property type="protein sequence ID" value="ABY24381.1"/>
    <property type="molecule type" value="Genomic_DNA"/>
</dbReference>
<dbReference type="PROSITE" id="PS51186">
    <property type="entry name" value="GNAT"/>
    <property type="match status" value="1"/>
</dbReference>
<dbReference type="PANTHER" id="PTHR43441:SF6">
    <property type="entry name" value="N-ACETYLTRANSFERASE DOMAIN-CONTAINING PROTEIN"/>
    <property type="match status" value="1"/>
</dbReference>
<dbReference type="PANTHER" id="PTHR43441">
    <property type="entry name" value="RIBOSOMAL-PROTEIN-SERINE ACETYLTRANSFERASE"/>
    <property type="match status" value="1"/>
</dbReference>
<evidence type="ECO:0000259" key="1">
    <source>
        <dbReference type="PROSITE" id="PS51186"/>
    </source>
</evidence>
<sequence>MTDVVLKLIDRELAERVLQNAPLPTDRWAPDYPWPDELDAMRMFLAQPLPEPAVFGIYTIRDQHSGLAIGGIGFFGPPDDDGAVTIGYNVVPSARGNHMASNAVARIIEIATQAGARCVQAVTDLDNATSQAVLLKNGFNEVRRDEVQAYFERFTV</sequence>
<dbReference type="eggNOG" id="COG1670">
    <property type="taxonomic scope" value="Bacteria"/>
</dbReference>
<dbReference type="GO" id="GO:0008999">
    <property type="term" value="F:protein-N-terminal-alanine acetyltransferase activity"/>
    <property type="evidence" value="ECO:0007669"/>
    <property type="project" value="TreeGrafter"/>
</dbReference>
<dbReference type="Pfam" id="PF13302">
    <property type="entry name" value="Acetyltransf_3"/>
    <property type="match status" value="1"/>
</dbReference>
<dbReference type="RefSeq" id="WP_012246036.1">
    <property type="nucleotide sequence ID" value="NC_010168.1"/>
</dbReference>
<evidence type="ECO:0000313" key="3">
    <source>
        <dbReference type="Proteomes" id="UP000002007"/>
    </source>
</evidence>
<protein>
    <recommendedName>
        <fullName evidence="1">N-acetyltransferase domain-containing protein</fullName>
    </recommendedName>
</protein>